<keyword evidence="3" id="KW-1185">Reference proteome</keyword>
<feature type="transmembrane region" description="Helical" evidence="1">
    <location>
        <begin position="76"/>
        <end position="98"/>
    </location>
</feature>
<keyword evidence="1" id="KW-0472">Membrane</keyword>
<dbReference type="HOGENOM" id="CLU_157896_2_1_9"/>
<dbReference type="RefSeq" id="WP_013278098.1">
    <property type="nucleotide sequence ID" value="NC_014378.1"/>
</dbReference>
<evidence type="ECO:0000313" key="3">
    <source>
        <dbReference type="Proteomes" id="UP000001661"/>
    </source>
</evidence>
<dbReference type="KEGG" id="aar:Acear_1130"/>
<accession>D9QQ61</accession>
<dbReference type="eggNOG" id="COG4392">
    <property type="taxonomic scope" value="Bacteria"/>
</dbReference>
<dbReference type="STRING" id="574087.Acear_1130"/>
<dbReference type="AlphaFoldDB" id="D9QQ61"/>
<keyword evidence="1" id="KW-0812">Transmembrane</keyword>
<evidence type="ECO:0000256" key="1">
    <source>
        <dbReference type="SAM" id="Phobius"/>
    </source>
</evidence>
<dbReference type="OrthoDB" id="9811308at2"/>
<feature type="transmembrane region" description="Helical" evidence="1">
    <location>
        <begin position="6"/>
        <end position="26"/>
    </location>
</feature>
<keyword evidence="1" id="KW-1133">Transmembrane helix</keyword>
<dbReference type="Pfam" id="PF05437">
    <property type="entry name" value="AzlD"/>
    <property type="match status" value="1"/>
</dbReference>
<gene>
    <name evidence="2" type="ordered locus">Acear_1130</name>
</gene>
<dbReference type="EMBL" id="CP002105">
    <property type="protein sequence ID" value="ADL12652.1"/>
    <property type="molecule type" value="Genomic_DNA"/>
</dbReference>
<organism evidence="2 3">
    <name type="scientific">Acetohalobium arabaticum (strain ATCC 49924 / DSM 5501 / Z-7288)</name>
    <dbReference type="NCBI Taxonomy" id="574087"/>
    <lineage>
        <taxon>Bacteria</taxon>
        <taxon>Bacillati</taxon>
        <taxon>Bacillota</taxon>
        <taxon>Clostridia</taxon>
        <taxon>Halanaerobiales</taxon>
        <taxon>Halobacteroidaceae</taxon>
        <taxon>Acetohalobium</taxon>
    </lineage>
</organism>
<proteinExistence type="predicted"/>
<dbReference type="InterPro" id="IPR008407">
    <property type="entry name" value="Brnchd-chn_aa_trnsp_AzlD"/>
</dbReference>
<name>D9QQ61_ACEAZ</name>
<protein>
    <submittedName>
        <fullName evidence="2">Branched-chain amino acid transport</fullName>
    </submittedName>
</protein>
<evidence type="ECO:0000313" key="2">
    <source>
        <dbReference type="EMBL" id="ADL12652.1"/>
    </source>
</evidence>
<sequence>MDRLLLVVVGMAVVTYIPRMLPMVLLQEMELSPFMNRFLEFIPYAALSALIFPGILSSTNSTVSAVIGGSVAVVLAYFRLNLLLIVISSIISVFLVGLI</sequence>
<feature type="transmembrane region" description="Helical" evidence="1">
    <location>
        <begin position="38"/>
        <end position="56"/>
    </location>
</feature>
<dbReference type="Proteomes" id="UP000001661">
    <property type="component" value="Chromosome"/>
</dbReference>
<reference evidence="2 3" key="1">
    <citation type="journal article" date="2010" name="Stand. Genomic Sci.">
        <title>Complete genome sequence of Acetohalobium arabaticum type strain (Z-7288).</title>
        <authorList>
            <person name="Sikorski J."/>
            <person name="Lapidus A."/>
            <person name="Chertkov O."/>
            <person name="Lucas S."/>
            <person name="Copeland A."/>
            <person name="Glavina Del Rio T."/>
            <person name="Nolan M."/>
            <person name="Tice H."/>
            <person name="Cheng J.F."/>
            <person name="Han C."/>
            <person name="Brambilla E."/>
            <person name="Pitluck S."/>
            <person name="Liolios K."/>
            <person name="Ivanova N."/>
            <person name="Mavromatis K."/>
            <person name="Mikhailova N."/>
            <person name="Pati A."/>
            <person name="Bruce D."/>
            <person name="Detter C."/>
            <person name="Tapia R."/>
            <person name="Goodwin L."/>
            <person name="Chen A."/>
            <person name="Palaniappan K."/>
            <person name="Land M."/>
            <person name="Hauser L."/>
            <person name="Chang Y.J."/>
            <person name="Jeffries C.D."/>
            <person name="Rohde M."/>
            <person name="Goker M."/>
            <person name="Spring S."/>
            <person name="Woyke T."/>
            <person name="Bristow J."/>
            <person name="Eisen J.A."/>
            <person name="Markowitz V."/>
            <person name="Hugenholtz P."/>
            <person name="Kyrpides N.C."/>
            <person name="Klenk H.P."/>
        </authorList>
    </citation>
    <scope>NUCLEOTIDE SEQUENCE [LARGE SCALE GENOMIC DNA]</scope>
    <source>
        <strain evidence="3">ATCC 49924 / DSM 5501 / Z-7288</strain>
    </source>
</reference>